<feature type="domain" description="Gamma-glutamylcyclotransferase AIG2-like" evidence="1">
    <location>
        <begin position="23"/>
        <end position="120"/>
    </location>
</feature>
<organism evidence="2 4">
    <name type="scientific">Roseovarius indicus</name>
    <dbReference type="NCBI Taxonomy" id="540747"/>
    <lineage>
        <taxon>Bacteria</taxon>
        <taxon>Pseudomonadati</taxon>
        <taxon>Pseudomonadota</taxon>
        <taxon>Alphaproteobacteria</taxon>
        <taxon>Rhodobacterales</taxon>
        <taxon>Roseobacteraceae</taxon>
        <taxon>Roseovarius</taxon>
    </lineage>
</organism>
<keyword evidence="4" id="KW-1185">Reference proteome</keyword>
<dbReference type="RefSeq" id="WP_057819069.1">
    <property type="nucleotide sequence ID" value="NZ_CP031598.1"/>
</dbReference>
<dbReference type="InterPro" id="IPR036568">
    <property type="entry name" value="GGCT-like_sf"/>
</dbReference>
<reference evidence="2 4" key="1">
    <citation type="submission" date="2015-04" db="EMBL/GenBank/DDBJ databases">
        <title>The draft genome sequence of Roseovarius indicus B108T.</title>
        <authorList>
            <person name="Li G."/>
            <person name="Lai Q."/>
            <person name="Shao Z."/>
            <person name="Yan P."/>
        </authorList>
    </citation>
    <scope>NUCLEOTIDE SEQUENCE [LARGE SCALE GENOMIC DNA]</scope>
    <source>
        <strain evidence="2 4">B108</strain>
    </source>
</reference>
<reference evidence="3 5" key="2">
    <citation type="submission" date="2018-08" db="EMBL/GenBank/DDBJ databases">
        <title>Genetic Globetrotter - A new plasmid hitch-hiking vast phylogenetic and geographic distances.</title>
        <authorList>
            <person name="Vollmers J."/>
            <person name="Petersen J."/>
        </authorList>
    </citation>
    <scope>NUCLEOTIDE SEQUENCE [LARGE SCALE GENOMIC DNA]</scope>
    <source>
        <strain evidence="3 5">DSM 26383</strain>
    </source>
</reference>
<protein>
    <recommendedName>
        <fullName evidence="1">Gamma-glutamylcyclotransferase AIG2-like domain-containing protein</fullName>
    </recommendedName>
</protein>
<dbReference type="InterPro" id="IPR013024">
    <property type="entry name" value="GGCT-like"/>
</dbReference>
<name>A0A0T5P490_9RHOB</name>
<dbReference type="InterPro" id="IPR009288">
    <property type="entry name" value="AIG2-like_dom"/>
</dbReference>
<dbReference type="SUPFAM" id="SSF110857">
    <property type="entry name" value="Gamma-glutamyl cyclotransferase-like"/>
    <property type="match status" value="1"/>
</dbReference>
<accession>A0A0T5P490</accession>
<dbReference type="Pfam" id="PF06094">
    <property type="entry name" value="GGACT"/>
    <property type="match status" value="1"/>
</dbReference>
<dbReference type="Gene3D" id="3.10.490.10">
    <property type="entry name" value="Gamma-glutamyl cyclotransferase-like"/>
    <property type="match status" value="1"/>
</dbReference>
<dbReference type="STRING" id="540747.SAMN04488031_11336"/>
<dbReference type="PATRIC" id="fig|540747.5.peg.1878"/>
<dbReference type="Proteomes" id="UP000051401">
    <property type="component" value="Unassembled WGS sequence"/>
</dbReference>
<evidence type="ECO:0000259" key="1">
    <source>
        <dbReference type="Pfam" id="PF06094"/>
    </source>
</evidence>
<dbReference type="EMBL" id="CP031598">
    <property type="protein sequence ID" value="QEW27962.1"/>
    <property type="molecule type" value="Genomic_DNA"/>
</dbReference>
<evidence type="ECO:0000313" key="3">
    <source>
        <dbReference type="EMBL" id="QEW27962.1"/>
    </source>
</evidence>
<dbReference type="EMBL" id="LAXI01000017">
    <property type="protein sequence ID" value="KRS15962.1"/>
    <property type="molecule type" value="Genomic_DNA"/>
</dbReference>
<evidence type="ECO:0000313" key="4">
    <source>
        <dbReference type="Proteomes" id="UP000051401"/>
    </source>
</evidence>
<dbReference type="KEGG" id="rid:RIdsm_03787"/>
<sequence length="204" mass="23084">MTQIKRYTSDRTSEAAPPEAYFFGYGSLVNRETHHFQNVELARLRGWRRVWRHTVIRPVAYLTVIPDPTAEIDGLIAPVPAADWAALDEREGAYDRVAAHEQVTHTLAHRPEIAVYTIPEGKHGAPDETCPALLSYIDVVVQGYLREFGEAGVKRFFDTTDGWEAPVLDDRADPVYPRHRVLTADERTLVDDLLAERKVRLLPG</sequence>
<evidence type="ECO:0000313" key="2">
    <source>
        <dbReference type="EMBL" id="KRS15962.1"/>
    </source>
</evidence>
<dbReference type="Proteomes" id="UP000325785">
    <property type="component" value="Chromosome"/>
</dbReference>
<proteinExistence type="predicted"/>
<dbReference type="AlphaFoldDB" id="A0A0T5P490"/>
<gene>
    <name evidence="3" type="ORF">RIdsm_03787</name>
    <name evidence="2" type="ORF">XM52_20580</name>
</gene>
<evidence type="ECO:0000313" key="5">
    <source>
        <dbReference type="Proteomes" id="UP000325785"/>
    </source>
</evidence>
<dbReference type="CDD" id="cd06661">
    <property type="entry name" value="GGCT_like"/>
    <property type="match status" value="1"/>
</dbReference>
<dbReference type="OrthoDB" id="5567366at2"/>